<proteinExistence type="predicted"/>
<dbReference type="InterPro" id="IPR015020">
    <property type="entry name" value="Rv2525c-like_Glyco_Hydro-like"/>
</dbReference>
<dbReference type="Proteomes" id="UP000256869">
    <property type="component" value="Unassembled WGS sequence"/>
</dbReference>
<evidence type="ECO:0000313" key="2">
    <source>
        <dbReference type="EMBL" id="RED64683.1"/>
    </source>
</evidence>
<sequence>MTKGIDCATPLTYINARALAQQGYRFAARYLVPSSYAWKRLTSSEADAISKAGMQVISVFETTANRPAGGAAAGEEDGKAAFKETKLVGQPEGSAIYFAVDYDAQPRDYDAIEQYLIVAAKQIPGYLTGVYGSYAVVEEMAKRNACTCFWQTYAWSQGKKSDHANVYQYQNNVVIAGVSLDLNVSYDGEGWWNTAEEEPTMSKDDAEKIIRFLSAGWYVATTKTDKEEYNRLANEVRKAAGLPLESSVK</sequence>
<dbReference type="EMBL" id="QRDY01000002">
    <property type="protein sequence ID" value="RED64683.1"/>
    <property type="molecule type" value="Genomic_DNA"/>
</dbReference>
<comment type="caution">
    <text evidence="2">The sequence shown here is derived from an EMBL/GenBank/DDBJ whole genome shotgun (WGS) entry which is preliminary data.</text>
</comment>
<gene>
    <name evidence="2" type="ORF">DFP95_102103</name>
</gene>
<protein>
    <submittedName>
        <fullName evidence="2">Uncharacterized protein DUF1906</fullName>
    </submittedName>
</protein>
<dbReference type="SUPFAM" id="SSF51445">
    <property type="entry name" value="(Trans)glycosidases"/>
    <property type="match status" value="1"/>
</dbReference>
<dbReference type="OrthoDB" id="1795295at2"/>
<accession>A0A3D9ISC7</accession>
<organism evidence="2 3">
    <name type="scientific">Cohnella lupini</name>
    <dbReference type="NCBI Taxonomy" id="1294267"/>
    <lineage>
        <taxon>Bacteria</taxon>
        <taxon>Bacillati</taxon>
        <taxon>Bacillota</taxon>
        <taxon>Bacilli</taxon>
        <taxon>Bacillales</taxon>
        <taxon>Paenibacillaceae</taxon>
        <taxon>Cohnella</taxon>
    </lineage>
</organism>
<dbReference type="RefSeq" id="WP_115991461.1">
    <property type="nucleotide sequence ID" value="NZ_QRDY01000002.1"/>
</dbReference>
<reference evidence="2 3" key="1">
    <citation type="submission" date="2018-07" db="EMBL/GenBank/DDBJ databases">
        <title>Genomic Encyclopedia of Type Strains, Phase III (KMG-III): the genomes of soil and plant-associated and newly described type strains.</title>
        <authorList>
            <person name="Whitman W."/>
        </authorList>
    </citation>
    <scope>NUCLEOTIDE SEQUENCE [LARGE SCALE GENOMIC DNA]</scope>
    <source>
        <strain evidence="2 3">CECT 8236</strain>
    </source>
</reference>
<dbReference type="Gene3D" id="3.20.20.80">
    <property type="entry name" value="Glycosidases"/>
    <property type="match status" value="1"/>
</dbReference>
<evidence type="ECO:0000313" key="3">
    <source>
        <dbReference type="Proteomes" id="UP000256869"/>
    </source>
</evidence>
<name>A0A3D9ISC7_9BACL</name>
<dbReference type="AlphaFoldDB" id="A0A3D9ISC7"/>
<dbReference type="Pfam" id="PF08924">
    <property type="entry name" value="Rv2525c_GlyHyd-like"/>
    <property type="match status" value="1"/>
</dbReference>
<dbReference type="InterPro" id="IPR017853">
    <property type="entry name" value="GH"/>
</dbReference>
<feature type="domain" description="Rv2525c-like glycoside hydrolase-like" evidence="1">
    <location>
        <begin position="18"/>
        <end position="173"/>
    </location>
</feature>
<keyword evidence="3" id="KW-1185">Reference proteome</keyword>
<evidence type="ECO:0000259" key="1">
    <source>
        <dbReference type="Pfam" id="PF08924"/>
    </source>
</evidence>